<dbReference type="PANTHER" id="PTHR12558">
    <property type="entry name" value="CELL DIVISION CYCLE 16,23,27"/>
    <property type="match status" value="1"/>
</dbReference>
<dbReference type="PANTHER" id="PTHR12558:SF13">
    <property type="entry name" value="CELL DIVISION CYCLE PROTEIN 27 HOMOLOG"/>
    <property type="match status" value="1"/>
</dbReference>
<evidence type="ECO:0000313" key="1">
    <source>
        <dbReference type="EMBL" id="SVA21873.1"/>
    </source>
</evidence>
<dbReference type="SUPFAM" id="SSF48452">
    <property type="entry name" value="TPR-like"/>
    <property type="match status" value="1"/>
</dbReference>
<dbReference type="EMBL" id="UINC01005524">
    <property type="protein sequence ID" value="SVA21873.1"/>
    <property type="molecule type" value="Genomic_DNA"/>
</dbReference>
<dbReference type="PROSITE" id="PS50293">
    <property type="entry name" value="TPR_REGION"/>
    <property type="match status" value="1"/>
</dbReference>
<dbReference type="InterPro" id="IPR019734">
    <property type="entry name" value="TPR_rpt"/>
</dbReference>
<evidence type="ECO:0008006" key="2">
    <source>
        <dbReference type="Google" id="ProtNLM"/>
    </source>
</evidence>
<dbReference type="Pfam" id="PF13432">
    <property type="entry name" value="TPR_16"/>
    <property type="match status" value="1"/>
</dbReference>
<reference evidence="1" key="1">
    <citation type="submission" date="2018-05" db="EMBL/GenBank/DDBJ databases">
        <authorList>
            <person name="Lanie J.A."/>
            <person name="Ng W.-L."/>
            <person name="Kazmierczak K.M."/>
            <person name="Andrzejewski T.M."/>
            <person name="Davidsen T.M."/>
            <person name="Wayne K.J."/>
            <person name="Tettelin H."/>
            <person name="Glass J.I."/>
            <person name="Rusch D."/>
            <person name="Podicherti R."/>
            <person name="Tsui H.-C.T."/>
            <person name="Winkler M.E."/>
        </authorList>
    </citation>
    <scope>NUCLEOTIDE SEQUENCE</scope>
</reference>
<name>A0A381U5V4_9ZZZZ</name>
<dbReference type="AlphaFoldDB" id="A0A381U5V4"/>
<sequence>MIVVSFLLFFSISFHPSPVFAQVHPGLENFNLSAKNEAEVLFARGRYKESIEKYKEVLKSEGETSYIFRTMLKAWKAMDDLSSAEKFLNNYQTSASTHVWYAFGYLNYLKADYPNAEKAFIQAIEMDSENGLAWNNWGAILSEKKQYKLAVKKVQRAIEVNPRETIFVWNLNTIYKKMGELDRFANEYKKLLQRKSKQRALTYGKVLARVIRQKAFGFYSKGELDNTIFGFEEMLKIYQEIDDIKGQVPVFFSLGLLHEEKGNIKKAQEYFTRVLSINPNHIQAKDKIKTSN</sequence>
<accession>A0A381U5V4</accession>
<gene>
    <name evidence="1" type="ORF">METZ01_LOCUS74727</name>
</gene>
<proteinExistence type="predicted"/>
<dbReference type="Gene3D" id="1.25.40.10">
    <property type="entry name" value="Tetratricopeptide repeat domain"/>
    <property type="match status" value="1"/>
</dbReference>
<organism evidence="1">
    <name type="scientific">marine metagenome</name>
    <dbReference type="NCBI Taxonomy" id="408172"/>
    <lineage>
        <taxon>unclassified sequences</taxon>
        <taxon>metagenomes</taxon>
        <taxon>ecological metagenomes</taxon>
    </lineage>
</organism>
<dbReference type="PROSITE" id="PS50005">
    <property type="entry name" value="TPR"/>
    <property type="match status" value="3"/>
</dbReference>
<dbReference type="InterPro" id="IPR011990">
    <property type="entry name" value="TPR-like_helical_dom_sf"/>
</dbReference>
<dbReference type="Pfam" id="PF13181">
    <property type="entry name" value="TPR_8"/>
    <property type="match status" value="1"/>
</dbReference>
<dbReference type="SMART" id="SM00028">
    <property type="entry name" value="TPR"/>
    <property type="match status" value="4"/>
</dbReference>
<protein>
    <recommendedName>
        <fullName evidence="2">Tetratricopeptide repeat protein</fullName>
    </recommendedName>
</protein>